<accession>A0ABU4RMQ8</accession>
<keyword evidence="2 5" id="KW-0812">Transmembrane</keyword>
<proteinExistence type="predicted"/>
<dbReference type="SUPFAM" id="SSF161084">
    <property type="entry name" value="MAPEG domain-like"/>
    <property type="match status" value="1"/>
</dbReference>
<comment type="caution">
    <text evidence="6">The sequence shown here is derived from an EMBL/GenBank/DDBJ whole genome shotgun (WGS) entry which is preliminary data.</text>
</comment>
<comment type="subcellular location">
    <subcellularLocation>
        <location evidence="1">Membrane</location>
    </subcellularLocation>
</comment>
<evidence type="ECO:0000313" key="7">
    <source>
        <dbReference type="Proteomes" id="UP001274321"/>
    </source>
</evidence>
<dbReference type="RefSeq" id="WP_319844235.1">
    <property type="nucleotide sequence ID" value="NZ_JAXAFJ010000004.1"/>
</dbReference>
<feature type="transmembrane region" description="Helical" evidence="5">
    <location>
        <begin position="112"/>
        <end position="129"/>
    </location>
</feature>
<dbReference type="InterPro" id="IPR001129">
    <property type="entry name" value="Membr-assoc_MAPEG"/>
</dbReference>
<keyword evidence="7" id="KW-1185">Reference proteome</keyword>
<gene>
    <name evidence="6" type="ORF">SCD90_08545</name>
</gene>
<dbReference type="PANTHER" id="PTHR35371:SF1">
    <property type="entry name" value="BLR7753 PROTEIN"/>
    <property type="match status" value="1"/>
</dbReference>
<evidence type="ECO:0000256" key="3">
    <source>
        <dbReference type="ARBA" id="ARBA00022989"/>
    </source>
</evidence>
<dbReference type="InterPro" id="IPR023352">
    <property type="entry name" value="MAPEG-like_dom_sf"/>
</dbReference>
<feature type="transmembrane region" description="Helical" evidence="5">
    <location>
        <begin position="67"/>
        <end position="92"/>
    </location>
</feature>
<dbReference type="Gene3D" id="1.20.120.550">
    <property type="entry name" value="Membrane associated eicosanoid/glutathione metabolism-like domain"/>
    <property type="match status" value="1"/>
</dbReference>
<reference evidence="6 7" key="1">
    <citation type="submission" date="2023-11" db="EMBL/GenBank/DDBJ databases">
        <authorList>
            <person name="Bao R."/>
        </authorList>
    </citation>
    <scope>NUCLEOTIDE SEQUENCE [LARGE SCALE GENOMIC DNA]</scope>
    <source>
        <strain evidence="6 7">PJ23</strain>
    </source>
</reference>
<dbReference type="EMBL" id="JAXAFJ010000004">
    <property type="protein sequence ID" value="MDX6806112.1"/>
    <property type="molecule type" value="Genomic_DNA"/>
</dbReference>
<evidence type="ECO:0000256" key="1">
    <source>
        <dbReference type="ARBA" id="ARBA00004370"/>
    </source>
</evidence>
<dbReference type="Proteomes" id="UP001274321">
    <property type="component" value="Unassembled WGS sequence"/>
</dbReference>
<evidence type="ECO:0000256" key="2">
    <source>
        <dbReference type="ARBA" id="ARBA00022692"/>
    </source>
</evidence>
<protein>
    <submittedName>
        <fullName evidence="6">MAPEG family protein</fullName>
    </submittedName>
</protein>
<dbReference type="PANTHER" id="PTHR35371">
    <property type="entry name" value="INNER MEMBRANE PROTEIN"/>
    <property type="match status" value="1"/>
</dbReference>
<evidence type="ECO:0000256" key="5">
    <source>
        <dbReference type="SAM" id="Phobius"/>
    </source>
</evidence>
<organism evidence="6 7">
    <name type="scientific">Terrihabitans rhizophilus</name>
    <dbReference type="NCBI Taxonomy" id="3092662"/>
    <lineage>
        <taxon>Bacteria</taxon>
        <taxon>Pseudomonadati</taxon>
        <taxon>Pseudomonadota</taxon>
        <taxon>Alphaproteobacteria</taxon>
        <taxon>Hyphomicrobiales</taxon>
        <taxon>Terrihabitans</taxon>
    </lineage>
</organism>
<keyword evidence="4 5" id="KW-0472">Membrane</keyword>
<keyword evidence="3 5" id="KW-1133">Transmembrane helix</keyword>
<dbReference type="Pfam" id="PF01124">
    <property type="entry name" value="MAPEG"/>
    <property type="match status" value="1"/>
</dbReference>
<evidence type="ECO:0000313" key="6">
    <source>
        <dbReference type="EMBL" id="MDX6806112.1"/>
    </source>
</evidence>
<evidence type="ECO:0000256" key="4">
    <source>
        <dbReference type="ARBA" id="ARBA00023136"/>
    </source>
</evidence>
<name>A0ABU4RMQ8_9HYPH</name>
<sequence length="130" mass="13917">MPQEIVVLCLSVILLFVHIGLQGILATQELGTSWNAGPRDEGLEPKGVMAGRADRALNNYKETWPALGVLALALVVTGQAGGWGAAGAWIWFAGRLAYIPLYLMGVPYIRSLAWIVAAVGLFIMVVDILV</sequence>